<dbReference type="AlphaFoldDB" id="A0A5B7F0P3"/>
<evidence type="ECO:0000313" key="2">
    <source>
        <dbReference type="Proteomes" id="UP000324222"/>
    </source>
</evidence>
<organism evidence="1 2">
    <name type="scientific">Portunus trituberculatus</name>
    <name type="common">Swimming crab</name>
    <name type="synonym">Neptunus trituberculatus</name>
    <dbReference type="NCBI Taxonomy" id="210409"/>
    <lineage>
        <taxon>Eukaryota</taxon>
        <taxon>Metazoa</taxon>
        <taxon>Ecdysozoa</taxon>
        <taxon>Arthropoda</taxon>
        <taxon>Crustacea</taxon>
        <taxon>Multicrustacea</taxon>
        <taxon>Malacostraca</taxon>
        <taxon>Eumalacostraca</taxon>
        <taxon>Eucarida</taxon>
        <taxon>Decapoda</taxon>
        <taxon>Pleocyemata</taxon>
        <taxon>Brachyura</taxon>
        <taxon>Eubrachyura</taxon>
        <taxon>Portunoidea</taxon>
        <taxon>Portunidae</taxon>
        <taxon>Portuninae</taxon>
        <taxon>Portunus</taxon>
    </lineage>
</organism>
<keyword evidence="2" id="KW-1185">Reference proteome</keyword>
<name>A0A5B7F0P3_PORTR</name>
<protein>
    <submittedName>
        <fullName evidence="1">Uncharacterized protein</fullName>
    </submittedName>
</protein>
<dbReference type="EMBL" id="VSRR010004740">
    <property type="protein sequence ID" value="MPC40581.1"/>
    <property type="molecule type" value="Genomic_DNA"/>
</dbReference>
<dbReference type="Proteomes" id="UP000324222">
    <property type="component" value="Unassembled WGS sequence"/>
</dbReference>
<gene>
    <name evidence="1" type="ORF">E2C01_034142</name>
</gene>
<evidence type="ECO:0000313" key="1">
    <source>
        <dbReference type="EMBL" id="MPC40581.1"/>
    </source>
</evidence>
<comment type="caution">
    <text evidence="1">The sequence shown here is derived from an EMBL/GenBank/DDBJ whole genome shotgun (WGS) entry which is preliminary data.</text>
</comment>
<sequence>MPSPIPHVVLYRSRLLLLPRDRIPVAAQGTPRLSQGSAQVEAAGATDCWLSSSEAITRFRRPPGHELNRGGAICSLARPPGRVLSSGWTVSRALAQDLSCSVASRLVAASQSQGPVLSLAETRESEAAPLSADGVPHGQEQLVLVLLLLHHPAEVKHAFVLNITPAKAV</sequence>
<reference evidence="1 2" key="1">
    <citation type="submission" date="2019-05" db="EMBL/GenBank/DDBJ databases">
        <title>Another draft genome of Portunus trituberculatus and its Hox gene families provides insights of decapod evolution.</title>
        <authorList>
            <person name="Jeong J.-H."/>
            <person name="Song I."/>
            <person name="Kim S."/>
            <person name="Choi T."/>
            <person name="Kim D."/>
            <person name="Ryu S."/>
            <person name="Kim W."/>
        </authorList>
    </citation>
    <scope>NUCLEOTIDE SEQUENCE [LARGE SCALE GENOMIC DNA]</scope>
    <source>
        <tissue evidence="1">Muscle</tissue>
    </source>
</reference>
<accession>A0A5B7F0P3</accession>
<proteinExistence type="predicted"/>